<dbReference type="Proteomes" id="UP000502699">
    <property type="component" value="Chromosome"/>
</dbReference>
<dbReference type="EMBL" id="CP048029">
    <property type="protein sequence ID" value="QIK37693.1"/>
    <property type="molecule type" value="Genomic_DNA"/>
</dbReference>
<organism evidence="1 2">
    <name type="scientific">Caldichromatium japonicum</name>
    <dbReference type="NCBI Taxonomy" id="2699430"/>
    <lineage>
        <taxon>Bacteria</taxon>
        <taxon>Pseudomonadati</taxon>
        <taxon>Pseudomonadota</taxon>
        <taxon>Gammaproteobacteria</taxon>
        <taxon>Chromatiales</taxon>
        <taxon>Chromatiaceae</taxon>
        <taxon>Caldichromatium</taxon>
    </lineage>
</organism>
<proteinExistence type="predicted"/>
<evidence type="ECO:0000313" key="1">
    <source>
        <dbReference type="EMBL" id="QIK37693.1"/>
    </source>
</evidence>
<evidence type="ECO:0000313" key="2">
    <source>
        <dbReference type="Proteomes" id="UP000502699"/>
    </source>
</evidence>
<accession>A0A6G7VC88</accession>
<dbReference type="RefSeq" id="WP_166270456.1">
    <property type="nucleotide sequence ID" value="NZ_CP048029.1"/>
</dbReference>
<keyword evidence="2" id="KW-1185">Reference proteome</keyword>
<gene>
    <name evidence="1" type="ORF">GWK36_06540</name>
</gene>
<name>A0A6G7VC88_9GAMM</name>
<dbReference type="KEGG" id="cjap:GWK36_06540"/>
<sequence>MPKGEVASLNRLLDGPLSETIARRIAQVSLAEIKAWFNRALDALDLVSIFDGEG</sequence>
<dbReference type="AlphaFoldDB" id="A0A6G7VC88"/>
<protein>
    <submittedName>
        <fullName evidence="1">Uncharacterized protein</fullName>
    </submittedName>
</protein>
<reference evidence="2" key="1">
    <citation type="submission" date="2020-01" db="EMBL/GenBank/DDBJ databases">
        <title>Caldichromatium gen. nov., sp. nov., a thermophilic purple sulfur bacterium member of the family Chromatiaceae isolated from Nakabusa hot spring, Japan.</title>
        <authorList>
            <person name="Saini M.K."/>
            <person name="Hanada S."/>
            <person name="Tank M."/>
        </authorList>
    </citation>
    <scope>NUCLEOTIDE SEQUENCE [LARGE SCALE GENOMIC DNA]</scope>
    <source>
        <strain evidence="2">No.7</strain>
    </source>
</reference>